<dbReference type="InterPro" id="IPR013148">
    <property type="entry name" value="Glyco_hydro_32_N"/>
</dbReference>
<dbReference type="CDD" id="cd18609">
    <property type="entry name" value="GH32-like"/>
    <property type="match status" value="1"/>
</dbReference>
<name>A0A2A9F231_9MICO</name>
<dbReference type="AlphaFoldDB" id="A0A2A9F231"/>
<comment type="caution">
    <text evidence="5">The sequence shown here is derived from an EMBL/GenBank/DDBJ whole genome shotgun (WGS) entry which is preliminary data.</text>
</comment>
<evidence type="ECO:0000256" key="2">
    <source>
        <dbReference type="ARBA" id="ARBA00022801"/>
    </source>
</evidence>
<dbReference type="GO" id="GO:0005975">
    <property type="term" value="P:carbohydrate metabolic process"/>
    <property type="evidence" value="ECO:0007669"/>
    <property type="project" value="InterPro"/>
</dbReference>
<keyword evidence="3" id="KW-0326">Glycosidase</keyword>
<dbReference type="InterPro" id="IPR050551">
    <property type="entry name" value="Fructan_Metab_Enzymes"/>
</dbReference>
<evidence type="ECO:0000313" key="5">
    <source>
        <dbReference type="EMBL" id="PFG44469.1"/>
    </source>
</evidence>
<proteinExistence type="inferred from homology"/>
<dbReference type="Proteomes" id="UP000224130">
    <property type="component" value="Unassembled WGS sequence"/>
</dbReference>
<sequence>MLTLPDSWVWDFWFADDGDRHHLFFLYASRALHEPDARHYRASIGHAVSDDLVHWTRVEDALVRSDAGGWDDLATWTGSVVRHPDGTWFLFYTGSTLTPAGNVQRVGYATSSDLATWTKAPENPVLTADGRWYETLADGQWHDEAFRDPWVLPDPDGDGWHMLLTARGRSGPADDRGVVGHAWSPDLRRWELRPPLSEPGHGFGQLEVTQVEIVDGAPVLLFSCLAADMSAERRAGTTGGVWAAPAESLLGPFDVTRAQQLTDSSMYSGRLVRDRSGRWMLLAFHHDAPDGSFVGSISDPMPVHREGDRLVVTGVPAPTARPAGTR</sequence>
<protein>
    <submittedName>
        <fullName evidence="5">Beta-fructofuranosidase</fullName>
    </submittedName>
</protein>
<dbReference type="GO" id="GO:0004553">
    <property type="term" value="F:hydrolase activity, hydrolyzing O-glycosyl compounds"/>
    <property type="evidence" value="ECO:0007669"/>
    <property type="project" value="InterPro"/>
</dbReference>
<evidence type="ECO:0000313" key="6">
    <source>
        <dbReference type="Proteomes" id="UP000224130"/>
    </source>
</evidence>
<dbReference type="SMART" id="SM00640">
    <property type="entry name" value="Glyco_32"/>
    <property type="match status" value="1"/>
</dbReference>
<comment type="similarity">
    <text evidence="1">Belongs to the glycosyl hydrolase 32 family.</text>
</comment>
<dbReference type="InterPro" id="IPR023296">
    <property type="entry name" value="Glyco_hydro_beta-prop_sf"/>
</dbReference>
<accession>A0A2A9F231</accession>
<reference evidence="5 6" key="1">
    <citation type="submission" date="2017-10" db="EMBL/GenBank/DDBJ databases">
        <title>Sequencing the genomes of 1000 actinobacteria strains.</title>
        <authorList>
            <person name="Klenk H.-P."/>
        </authorList>
    </citation>
    <scope>NUCLEOTIDE SEQUENCE [LARGE SCALE GENOMIC DNA]</scope>
    <source>
        <strain evidence="5 6">DSM 21863</strain>
    </source>
</reference>
<dbReference type="Gene3D" id="2.115.10.20">
    <property type="entry name" value="Glycosyl hydrolase domain, family 43"/>
    <property type="match status" value="1"/>
</dbReference>
<dbReference type="OrthoDB" id="9759709at2"/>
<evidence type="ECO:0000256" key="3">
    <source>
        <dbReference type="ARBA" id="ARBA00023295"/>
    </source>
</evidence>
<evidence type="ECO:0000256" key="1">
    <source>
        <dbReference type="ARBA" id="ARBA00009902"/>
    </source>
</evidence>
<gene>
    <name evidence="5" type="ORF">ATJ88_3194</name>
</gene>
<feature type="domain" description="Glycosyl hydrolase family 32 N-terminal" evidence="4">
    <location>
        <begin position="19"/>
        <end position="284"/>
    </location>
</feature>
<keyword evidence="2" id="KW-0378">Hydrolase</keyword>
<dbReference type="Pfam" id="PF00251">
    <property type="entry name" value="Glyco_hydro_32N"/>
    <property type="match status" value="1"/>
</dbReference>
<evidence type="ECO:0000259" key="4">
    <source>
        <dbReference type="Pfam" id="PF00251"/>
    </source>
</evidence>
<keyword evidence="6" id="KW-1185">Reference proteome</keyword>
<dbReference type="InterPro" id="IPR001362">
    <property type="entry name" value="Glyco_hydro_32"/>
</dbReference>
<dbReference type="EMBL" id="PDJJ01000001">
    <property type="protein sequence ID" value="PFG44469.1"/>
    <property type="molecule type" value="Genomic_DNA"/>
</dbReference>
<dbReference type="RefSeq" id="WP_098464663.1">
    <property type="nucleotide sequence ID" value="NZ_PDJJ01000001.1"/>
</dbReference>
<dbReference type="PANTHER" id="PTHR31953">
    <property type="entry name" value="BETA-FRUCTOFURANOSIDASE, INSOLUBLE ISOENZYME CWINV1-RELATED"/>
    <property type="match status" value="1"/>
</dbReference>
<dbReference type="SUPFAM" id="SSF75005">
    <property type="entry name" value="Arabinanase/levansucrase/invertase"/>
    <property type="match status" value="1"/>
</dbReference>
<organism evidence="5 6">
    <name type="scientific">Isoptericola jiangsuensis</name>
    <dbReference type="NCBI Taxonomy" id="548579"/>
    <lineage>
        <taxon>Bacteria</taxon>
        <taxon>Bacillati</taxon>
        <taxon>Actinomycetota</taxon>
        <taxon>Actinomycetes</taxon>
        <taxon>Micrococcales</taxon>
        <taxon>Promicromonosporaceae</taxon>
        <taxon>Isoptericola</taxon>
    </lineage>
</organism>